<dbReference type="AlphaFoldDB" id="R8YDN0"/>
<name>R8YDN0_ACICA</name>
<reference evidence="1 2" key="1">
    <citation type="submission" date="2013-02" db="EMBL/GenBank/DDBJ databases">
        <title>The Genome Sequence of Acinetobacter sp. ANC 3811.</title>
        <authorList>
            <consortium name="The Broad Institute Genome Sequencing Platform"/>
            <consortium name="The Broad Institute Genome Sequencing Center for Infectious Disease"/>
            <person name="Cerqueira G."/>
            <person name="Feldgarden M."/>
            <person name="Courvalin P."/>
            <person name="Perichon B."/>
            <person name="Grillot-Courvalin C."/>
            <person name="Clermont D."/>
            <person name="Rocha E."/>
            <person name="Yoon E.-J."/>
            <person name="Nemec A."/>
            <person name="Walker B."/>
            <person name="Young S.K."/>
            <person name="Zeng Q."/>
            <person name="Gargeya S."/>
            <person name="Fitzgerald M."/>
            <person name="Haas B."/>
            <person name="Abouelleil A."/>
            <person name="Alvarado L."/>
            <person name="Arachchi H.M."/>
            <person name="Berlin A.M."/>
            <person name="Chapman S.B."/>
            <person name="Dewar J."/>
            <person name="Goldberg J."/>
            <person name="Griggs A."/>
            <person name="Gujja S."/>
            <person name="Hansen M."/>
            <person name="Howarth C."/>
            <person name="Imamovic A."/>
            <person name="Larimer J."/>
            <person name="McCowan C."/>
            <person name="Murphy C."/>
            <person name="Neiman D."/>
            <person name="Pearson M."/>
            <person name="Priest M."/>
            <person name="Roberts A."/>
            <person name="Saif S."/>
            <person name="Shea T."/>
            <person name="Sisk P."/>
            <person name="Sykes S."/>
            <person name="Wortman J."/>
            <person name="Nusbaum C."/>
            <person name="Birren B."/>
        </authorList>
    </citation>
    <scope>NUCLEOTIDE SEQUENCE [LARGE SCALE GENOMIC DNA]</scope>
    <source>
        <strain evidence="1 2">ANC 3811</strain>
    </source>
</reference>
<dbReference type="Proteomes" id="UP000014041">
    <property type="component" value="Unassembled WGS sequence"/>
</dbReference>
<dbReference type="HOGENOM" id="CLU_2505217_0_0_6"/>
<gene>
    <name evidence="1" type="ORF">F935_00002</name>
</gene>
<comment type="caution">
    <text evidence="1">The sequence shown here is derived from an EMBL/GenBank/DDBJ whole genome shotgun (WGS) entry which is preliminary data.</text>
</comment>
<proteinExistence type="predicted"/>
<organism evidence="1 2">
    <name type="scientific">Acinetobacter calcoaceticus ANC 3811</name>
    <dbReference type="NCBI Taxonomy" id="1217690"/>
    <lineage>
        <taxon>Bacteria</taxon>
        <taxon>Pseudomonadati</taxon>
        <taxon>Pseudomonadota</taxon>
        <taxon>Gammaproteobacteria</taxon>
        <taxon>Moraxellales</taxon>
        <taxon>Moraxellaceae</taxon>
        <taxon>Acinetobacter</taxon>
        <taxon>Acinetobacter calcoaceticus/baumannii complex</taxon>
    </lineage>
</organism>
<evidence type="ECO:0000313" key="1">
    <source>
        <dbReference type="EMBL" id="EOQ65552.1"/>
    </source>
</evidence>
<dbReference type="EMBL" id="APQJ01000001">
    <property type="protein sequence ID" value="EOQ65552.1"/>
    <property type="molecule type" value="Genomic_DNA"/>
</dbReference>
<protein>
    <submittedName>
        <fullName evidence="1">Uncharacterized protein</fullName>
    </submittedName>
</protein>
<accession>R8YDN0</accession>
<evidence type="ECO:0000313" key="2">
    <source>
        <dbReference type="Proteomes" id="UP000014041"/>
    </source>
</evidence>
<sequence>MFFKIPVIVTLPAASDALSTLSDVTELTEKVTPSVFGGVVSAGVEESLFQKLTVTVDPASAVPVTGSVALIGSSTGAFGAVVSTV</sequence>